<proteinExistence type="predicted"/>
<sequence>SPSSWTLHGGATGNHPCWQAGWLDGWMAGAATPTSRDVTNQAGYVAEKRCHDDDR</sequence>
<feature type="non-terminal residue" evidence="2">
    <location>
        <position position="1"/>
    </location>
</feature>
<organism evidence="2 3">
    <name type="scientific">Ooceraea biroi</name>
    <name type="common">Clonal raider ant</name>
    <name type="synonym">Cerapachys biroi</name>
    <dbReference type="NCBI Taxonomy" id="2015173"/>
    <lineage>
        <taxon>Eukaryota</taxon>
        <taxon>Metazoa</taxon>
        <taxon>Ecdysozoa</taxon>
        <taxon>Arthropoda</taxon>
        <taxon>Hexapoda</taxon>
        <taxon>Insecta</taxon>
        <taxon>Pterygota</taxon>
        <taxon>Neoptera</taxon>
        <taxon>Endopterygota</taxon>
        <taxon>Hymenoptera</taxon>
        <taxon>Apocrita</taxon>
        <taxon>Aculeata</taxon>
        <taxon>Formicoidea</taxon>
        <taxon>Formicidae</taxon>
        <taxon>Dorylinae</taxon>
        <taxon>Ooceraea</taxon>
    </lineage>
</organism>
<reference evidence="2 3" key="1">
    <citation type="journal article" date="2014" name="Curr. Biol.">
        <title>The genome of the clonal raider ant Cerapachys biroi.</title>
        <authorList>
            <person name="Oxley P.R."/>
            <person name="Ji L."/>
            <person name="Fetter-Pruneda I."/>
            <person name="McKenzie S.K."/>
            <person name="Li C."/>
            <person name="Hu H."/>
            <person name="Zhang G."/>
            <person name="Kronauer D.J."/>
        </authorList>
    </citation>
    <scope>NUCLEOTIDE SEQUENCE [LARGE SCALE GENOMIC DNA]</scope>
</reference>
<name>A0A026VZK0_OOCBI</name>
<keyword evidence="3" id="KW-1185">Reference proteome</keyword>
<feature type="region of interest" description="Disordered" evidence="1">
    <location>
        <begin position="29"/>
        <end position="55"/>
    </location>
</feature>
<feature type="compositionally biased region" description="Polar residues" evidence="1">
    <location>
        <begin position="32"/>
        <end position="42"/>
    </location>
</feature>
<dbReference type="EMBL" id="KK107648">
    <property type="protein sequence ID" value="EZA48304.1"/>
    <property type="molecule type" value="Genomic_DNA"/>
</dbReference>
<feature type="compositionally biased region" description="Basic and acidic residues" evidence="1">
    <location>
        <begin position="46"/>
        <end position="55"/>
    </location>
</feature>
<evidence type="ECO:0000313" key="3">
    <source>
        <dbReference type="Proteomes" id="UP000053097"/>
    </source>
</evidence>
<dbReference type="AlphaFoldDB" id="A0A026VZK0"/>
<gene>
    <name evidence="2" type="ORF">X777_13818</name>
</gene>
<accession>A0A026VZK0</accession>
<evidence type="ECO:0000313" key="2">
    <source>
        <dbReference type="EMBL" id="EZA48304.1"/>
    </source>
</evidence>
<evidence type="ECO:0000256" key="1">
    <source>
        <dbReference type="SAM" id="MobiDB-lite"/>
    </source>
</evidence>
<dbReference type="Proteomes" id="UP000053097">
    <property type="component" value="Unassembled WGS sequence"/>
</dbReference>
<protein>
    <submittedName>
        <fullName evidence="2">Uncharacterized protein</fullName>
    </submittedName>
</protein>